<evidence type="ECO:0000313" key="5">
    <source>
        <dbReference type="Proteomes" id="UP000054495"/>
    </source>
</evidence>
<evidence type="ECO:0000256" key="3">
    <source>
        <dbReference type="SAM" id="Phobius"/>
    </source>
</evidence>
<dbReference type="AlphaFoldDB" id="A0A0D6M3Y5"/>
<gene>
    <name evidence="4" type="ORF">ANCCEY_06301</name>
</gene>
<feature type="compositionally biased region" description="Gly residues" evidence="2">
    <location>
        <begin position="247"/>
        <end position="256"/>
    </location>
</feature>
<dbReference type="GO" id="GO:0005581">
    <property type="term" value="C:collagen trimer"/>
    <property type="evidence" value="ECO:0007669"/>
    <property type="project" value="UniProtKB-KW"/>
</dbReference>
<keyword evidence="5" id="KW-1185">Reference proteome</keyword>
<organism evidence="4 5">
    <name type="scientific">Ancylostoma ceylanicum</name>
    <dbReference type="NCBI Taxonomy" id="53326"/>
    <lineage>
        <taxon>Eukaryota</taxon>
        <taxon>Metazoa</taxon>
        <taxon>Ecdysozoa</taxon>
        <taxon>Nematoda</taxon>
        <taxon>Chromadorea</taxon>
        <taxon>Rhabditida</taxon>
        <taxon>Rhabditina</taxon>
        <taxon>Rhabditomorpha</taxon>
        <taxon>Strongyloidea</taxon>
        <taxon>Ancylostomatidae</taxon>
        <taxon>Ancylostomatinae</taxon>
        <taxon>Ancylostoma</taxon>
    </lineage>
</organism>
<keyword evidence="1" id="KW-0677">Repeat</keyword>
<accession>A0A0D6M3Y5</accession>
<evidence type="ECO:0000256" key="2">
    <source>
        <dbReference type="SAM" id="MobiDB-lite"/>
    </source>
</evidence>
<reference evidence="4 5" key="1">
    <citation type="submission" date="2013-05" db="EMBL/GenBank/DDBJ databases">
        <title>Draft genome of the parasitic nematode Anyclostoma ceylanicum.</title>
        <authorList>
            <person name="Mitreva M."/>
        </authorList>
    </citation>
    <scope>NUCLEOTIDE SEQUENCE [LARGE SCALE GENOMIC DNA]</scope>
</reference>
<feature type="compositionally biased region" description="Low complexity" evidence="2">
    <location>
        <begin position="231"/>
        <end position="246"/>
    </location>
</feature>
<keyword evidence="3" id="KW-1133">Transmembrane helix</keyword>
<evidence type="ECO:0000313" key="4">
    <source>
        <dbReference type="EMBL" id="EPB74622.1"/>
    </source>
</evidence>
<keyword evidence="3" id="KW-0812">Transmembrane</keyword>
<dbReference type="Proteomes" id="UP000054495">
    <property type="component" value="Unassembled WGS sequence"/>
</dbReference>
<proteinExistence type="predicted"/>
<name>A0A0D6M3Y5_9BILA</name>
<evidence type="ECO:0000256" key="1">
    <source>
        <dbReference type="ARBA" id="ARBA00022737"/>
    </source>
</evidence>
<keyword evidence="3" id="KW-0472">Membrane</keyword>
<dbReference type="PANTHER" id="PTHR24637">
    <property type="entry name" value="COLLAGEN"/>
    <property type="match status" value="1"/>
</dbReference>
<protein>
    <submittedName>
        <fullName evidence="4">Collagen triple helix repeat protein</fullName>
    </submittedName>
</protein>
<feature type="region of interest" description="Disordered" evidence="2">
    <location>
        <begin position="94"/>
        <end position="273"/>
    </location>
</feature>
<dbReference type="Pfam" id="PF01391">
    <property type="entry name" value="Collagen"/>
    <property type="match status" value="1"/>
</dbReference>
<feature type="compositionally biased region" description="Basic residues" evidence="2">
    <location>
        <begin position="96"/>
        <end position="110"/>
    </location>
</feature>
<feature type="transmembrane region" description="Helical" evidence="3">
    <location>
        <begin position="6"/>
        <end position="26"/>
    </location>
</feature>
<dbReference type="EMBL" id="KE124935">
    <property type="protein sequence ID" value="EPB74622.1"/>
    <property type="molecule type" value="Genomic_DNA"/>
</dbReference>
<feature type="compositionally biased region" description="Low complexity" evidence="2">
    <location>
        <begin position="133"/>
        <end position="143"/>
    </location>
</feature>
<dbReference type="InterPro" id="IPR008160">
    <property type="entry name" value="Collagen"/>
</dbReference>
<sequence length="307" mass="32182">MVYRCLIYASSTVSFCSLTLLAAVMLHGHYTIRYMAVEKLHECEPLSHSSYVEPKQSNDLSSIYPAMLSVLDLKPPEVSYSTQQSKQNSLKYSTNMKKKKTHKPAQRTHKNPGNALDRPFGGGGQNKLARVFPTSTSTTAPPSYEVVDAETGGAGSETRTTCKPCCVPGPRGQPGRNGKNGFPGSPGTNVPPGLPGRLMNKPCEQLTPQLCKECPQGPDGPPGPPGEKGEPGLPGIPGNRGLKGLPGIPGGRGQPGAPGLPGPAGLPGRQGPSGGTGMCPTYCAVDGGVFHENMQVVSGGNFGFRYR</sequence>
<dbReference type="PANTHER" id="PTHR24637:SF421">
    <property type="entry name" value="CUTICLE COLLAGEN DPY-2"/>
    <property type="match status" value="1"/>
</dbReference>
<keyword evidence="4" id="KW-0176">Collagen</keyword>